<dbReference type="PANTHER" id="PTHR33751:SF9">
    <property type="entry name" value="CYTOCHROME C4"/>
    <property type="match status" value="1"/>
</dbReference>
<dbReference type="Gene3D" id="1.10.760.10">
    <property type="entry name" value="Cytochrome c-like domain"/>
    <property type="match status" value="1"/>
</dbReference>
<sequence length="113" mass="12273">MTSIRFYRISSLLLLALALPACALLDKKPTSTADTAYYVCGGCHGPANIRVDLMPPNIIGQKQTYLANKLRDYRSKTRIAPFMNGVTAKLSDAEIDDLAAYFAKNGFAQGVGQ</sequence>
<evidence type="ECO:0000313" key="9">
    <source>
        <dbReference type="EMBL" id="QWF71979.1"/>
    </source>
</evidence>
<evidence type="ECO:0000256" key="3">
    <source>
        <dbReference type="ARBA" id="ARBA00022723"/>
    </source>
</evidence>
<organism evidence="9 10">
    <name type="scientific">Methylomonas paludis</name>
    <dbReference type="NCBI Taxonomy" id="1173101"/>
    <lineage>
        <taxon>Bacteria</taxon>
        <taxon>Pseudomonadati</taxon>
        <taxon>Pseudomonadota</taxon>
        <taxon>Gammaproteobacteria</taxon>
        <taxon>Methylococcales</taxon>
        <taxon>Methylococcaceae</taxon>
        <taxon>Methylomonas</taxon>
    </lineage>
</organism>
<dbReference type="Proteomes" id="UP000676649">
    <property type="component" value="Chromosome"/>
</dbReference>
<dbReference type="GO" id="GO:0009055">
    <property type="term" value="F:electron transfer activity"/>
    <property type="evidence" value="ECO:0007669"/>
    <property type="project" value="InterPro"/>
</dbReference>
<evidence type="ECO:0000256" key="1">
    <source>
        <dbReference type="ARBA" id="ARBA00022448"/>
    </source>
</evidence>
<gene>
    <name evidence="9" type="ORF">KEF85_05860</name>
</gene>
<evidence type="ECO:0000259" key="8">
    <source>
        <dbReference type="PROSITE" id="PS51007"/>
    </source>
</evidence>
<dbReference type="InterPro" id="IPR009056">
    <property type="entry name" value="Cyt_c-like_dom"/>
</dbReference>
<dbReference type="InterPro" id="IPR050597">
    <property type="entry name" value="Cytochrome_c_Oxidase_Subunit"/>
</dbReference>
<keyword evidence="5 6" id="KW-0408">Iron</keyword>
<keyword evidence="1" id="KW-0813">Transport</keyword>
<dbReference type="InterPro" id="IPR036909">
    <property type="entry name" value="Cyt_c-like_dom_sf"/>
</dbReference>
<dbReference type="AlphaFoldDB" id="A0A975MR56"/>
<keyword evidence="2 6" id="KW-0349">Heme</keyword>
<dbReference type="SUPFAM" id="SSF46626">
    <property type="entry name" value="Cytochrome c"/>
    <property type="match status" value="1"/>
</dbReference>
<keyword evidence="3 6" id="KW-0479">Metal-binding</keyword>
<dbReference type="PROSITE" id="PS51007">
    <property type="entry name" value="CYTC"/>
    <property type="match status" value="1"/>
</dbReference>
<evidence type="ECO:0000256" key="7">
    <source>
        <dbReference type="SAM" id="SignalP"/>
    </source>
</evidence>
<feature type="domain" description="Cytochrome c" evidence="8">
    <location>
        <begin position="28"/>
        <end position="106"/>
    </location>
</feature>
<dbReference type="EMBL" id="CP073754">
    <property type="protein sequence ID" value="QWF71979.1"/>
    <property type="molecule type" value="Genomic_DNA"/>
</dbReference>
<keyword evidence="10" id="KW-1185">Reference proteome</keyword>
<evidence type="ECO:0000256" key="5">
    <source>
        <dbReference type="ARBA" id="ARBA00023004"/>
    </source>
</evidence>
<reference evidence="9" key="1">
    <citation type="submission" date="2021-04" db="EMBL/GenBank/DDBJ databases">
        <title>Draft genome sequence data of methanotrophic Methylovulum sp. strain S1L and Methylomonas sp. strain S2AM isolated from boreal lake water columns.</title>
        <authorList>
            <person name="Rissanen A.J."/>
            <person name="Mangayil R."/>
            <person name="Svenning M.M."/>
            <person name="Khanongnuch R."/>
        </authorList>
    </citation>
    <scope>NUCLEOTIDE SEQUENCE</scope>
    <source>
        <strain evidence="9">S2AM</strain>
    </source>
</reference>
<dbReference type="Pfam" id="PF00034">
    <property type="entry name" value="Cytochrom_C"/>
    <property type="match status" value="1"/>
</dbReference>
<dbReference type="GO" id="GO:0020037">
    <property type="term" value="F:heme binding"/>
    <property type="evidence" value="ECO:0007669"/>
    <property type="project" value="InterPro"/>
</dbReference>
<dbReference type="PANTHER" id="PTHR33751">
    <property type="entry name" value="CBB3-TYPE CYTOCHROME C OXIDASE SUBUNIT FIXP"/>
    <property type="match status" value="1"/>
</dbReference>
<evidence type="ECO:0000256" key="2">
    <source>
        <dbReference type="ARBA" id="ARBA00022617"/>
    </source>
</evidence>
<name>A0A975MR56_9GAMM</name>
<evidence type="ECO:0000256" key="6">
    <source>
        <dbReference type="PROSITE-ProRule" id="PRU00433"/>
    </source>
</evidence>
<keyword evidence="4" id="KW-0249">Electron transport</keyword>
<dbReference type="GO" id="GO:0046872">
    <property type="term" value="F:metal ion binding"/>
    <property type="evidence" value="ECO:0007669"/>
    <property type="project" value="UniProtKB-KW"/>
</dbReference>
<keyword evidence="7" id="KW-0732">Signal</keyword>
<proteinExistence type="predicted"/>
<evidence type="ECO:0000256" key="4">
    <source>
        <dbReference type="ARBA" id="ARBA00022982"/>
    </source>
</evidence>
<feature type="signal peptide" evidence="7">
    <location>
        <begin position="1"/>
        <end position="23"/>
    </location>
</feature>
<accession>A0A975MR56</accession>
<protein>
    <recommendedName>
        <fullName evidence="8">Cytochrome c domain-containing protein</fullName>
    </recommendedName>
</protein>
<feature type="chain" id="PRO_5038067583" description="Cytochrome c domain-containing protein" evidence="7">
    <location>
        <begin position="24"/>
        <end position="113"/>
    </location>
</feature>
<dbReference type="KEGG" id="mpad:KEF85_05860"/>
<evidence type="ECO:0000313" key="10">
    <source>
        <dbReference type="Proteomes" id="UP000676649"/>
    </source>
</evidence>
<dbReference type="RefSeq" id="WP_215583943.1">
    <property type="nucleotide sequence ID" value="NZ_CP073754.1"/>
</dbReference>